<gene>
    <name evidence="1" type="ORF">WJX73_006239</name>
</gene>
<dbReference type="AlphaFoldDB" id="A0AAW1NXV0"/>
<evidence type="ECO:0000313" key="2">
    <source>
        <dbReference type="Proteomes" id="UP001465755"/>
    </source>
</evidence>
<name>A0AAW1NXV0_9CHLO</name>
<evidence type="ECO:0000313" key="1">
    <source>
        <dbReference type="EMBL" id="KAK9798979.1"/>
    </source>
</evidence>
<dbReference type="EMBL" id="JALJOQ010000093">
    <property type="protein sequence ID" value="KAK9798979.1"/>
    <property type="molecule type" value="Genomic_DNA"/>
</dbReference>
<comment type="caution">
    <text evidence="1">The sequence shown here is derived from an EMBL/GenBank/DDBJ whole genome shotgun (WGS) entry which is preliminary data.</text>
</comment>
<accession>A0AAW1NXV0</accession>
<keyword evidence="2" id="KW-1185">Reference proteome</keyword>
<protein>
    <submittedName>
        <fullName evidence="1">Uncharacterized protein</fullName>
    </submittedName>
</protein>
<organism evidence="1 2">
    <name type="scientific">Symbiochloris irregularis</name>
    <dbReference type="NCBI Taxonomy" id="706552"/>
    <lineage>
        <taxon>Eukaryota</taxon>
        <taxon>Viridiplantae</taxon>
        <taxon>Chlorophyta</taxon>
        <taxon>core chlorophytes</taxon>
        <taxon>Trebouxiophyceae</taxon>
        <taxon>Trebouxiales</taxon>
        <taxon>Trebouxiaceae</taxon>
        <taxon>Symbiochloris</taxon>
    </lineage>
</organism>
<sequence>MRPSASCYKPVSEAQQQIACDATSVKGKAQRLERPRPISDHLPHGHLLNDLRWPDVELCFEIHKPQRLESTSQGYAGNLYSGATPCKFRYLCLAEAPLVAMHRLEPCPTAHYSSHGADSSNRSLAGCQMKATWSRGEAACSCQTHPAHSLPVFRRICELPAPPPDAAGLLMAMSLSTLHFKDALAICSSALATPCKSLFPCRAEAPPLQIWLLLCHGVNARAPQRLQLQQMKLVKLKVWRCFGRSWDRCWSLLLVAPNFRAYQLAGARSQSSALASHPGFSQVHAAQPVGDNDAAGYDHLQAAVCMSLRHSSRLRAMQRASKARRRDLKYHDPSAVIRLVDTC</sequence>
<proteinExistence type="predicted"/>
<dbReference type="Proteomes" id="UP001465755">
    <property type="component" value="Unassembled WGS sequence"/>
</dbReference>
<reference evidence="1 2" key="1">
    <citation type="journal article" date="2024" name="Nat. Commun.">
        <title>Phylogenomics reveals the evolutionary origins of lichenization in chlorophyte algae.</title>
        <authorList>
            <person name="Puginier C."/>
            <person name="Libourel C."/>
            <person name="Otte J."/>
            <person name="Skaloud P."/>
            <person name="Haon M."/>
            <person name="Grisel S."/>
            <person name="Petersen M."/>
            <person name="Berrin J.G."/>
            <person name="Delaux P.M."/>
            <person name="Dal Grande F."/>
            <person name="Keller J."/>
        </authorList>
    </citation>
    <scope>NUCLEOTIDE SEQUENCE [LARGE SCALE GENOMIC DNA]</scope>
    <source>
        <strain evidence="1 2">SAG 2036</strain>
    </source>
</reference>